<evidence type="ECO:0000313" key="10">
    <source>
        <dbReference type="EMBL" id="MBK6971886.1"/>
    </source>
</evidence>
<gene>
    <name evidence="4" type="primary">proC</name>
    <name evidence="10" type="ORF">IPH26_02585</name>
</gene>
<dbReference type="SUPFAM" id="SSF51735">
    <property type="entry name" value="NAD(P)-binding Rossmann-fold domains"/>
    <property type="match status" value="1"/>
</dbReference>
<dbReference type="GO" id="GO:0005737">
    <property type="term" value="C:cytoplasm"/>
    <property type="evidence" value="ECO:0007669"/>
    <property type="project" value="UniProtKB-SubCell"/>
</dbReference>
<dbReference type="GO" id="GO:0004735">
    <property type="term" value="F:pyrroline-5-carboxylate reductase activity"/>
    <property type="evidence" value="ECO:0007669"/>
    <property type="project" value="UniProtKB-UniRule"/>
</dbReference>
<feature type="binding site" evidence="6">
    <location>
        <begin position="6"/>
        <end position="11"/>
    </location>
    <ligand>
        <name>NADP(+)</name>
        <dbReference type="ChEBI" id="CHEBI:58349"/>
    </ligand>
</feature>
<dbReference type="PANTHER" id="PTHR11645:SF0">
    <property type="entry name" value="PYRROLINE-5-CARBOXYLATE REDUCTASE 3"/>
    <property type="match status" value="1"/>
</dbReference>
<dbReference type="InterPro" id="IPR053790">
    <property type="entry name" value="P5CR-like_CS"/>
</dbReference>
<name>A0A9D7E105_9PROT</name>
<keyword evidence="3 4" id="KW-0560">Oxidoreductase</keyword>
<dbReference type="InterPro" id="IPR036291">
    <property type="entry name" value="NAD(P)-bd_dom_sf"/>
</dbReference>
<dbReference type="Pfam" id="PF03807">
    <property type="entry name" value="F420_oxidored"/>
    <property type="match status" value="1"/>
</dbReference>
<evidence type="ECO:0000256" key="2">
    <source>
        <dbReference type="ARBA" id="ARBA00022857"/>
    </source>
</evidence>
<evidence type="ECO:0000256" key="1">
    <source>
        <dbReference type="ARBA" id="ARBA00005525"/>
    </source>
</evidence>
<keyword evidence="4 7" id="KW-0641">Proline biosynthesis</keyword>
<dbReference type="InterPro" id="IPR028939">
    <property type="entry name" value="P5C_Rdtase_cat_N"/>
</dbReference>
<comment type="catalytic activity">
    <reaction evidence="4 7">
        <text>L-proline + NADP(+) = (S)-1-pyrroline-5-carboxylate + NADPH + 2 H(+)</text>
        <dbReference type="Rhea" id="RHEA:14109"/>
        <dbReference type="ChEBI" id="CHEBI:15378"/>
        <dbReference type="ChEBI" id="CHEBI:17388"/>
        <dbReference type="ChEBI" id="CHEBI:57783"/>
        <dbReference type="ChEBI" id="CHEBI:58349"/>
        <dbReference type="ChEBI" id="CHEBI:60039"/>
        <dbReference type="EC" id="1.5.1.2"/>
    </reaction>
</comment>
<comment type="subcellular location">
    <subcellularLocation>
        <location evidence="4">Cytoplasm</location>
    </subcellularLocation>
</comment>
<evidence type="ECO:0000256" key="5">
    <source>
        <dbReference type="NCBIfam" id="TIGR00112"/>
    </source>
</evidence>
<dbReference type="GO" id="GO:0055129">
    <property type="term" value="P:L-proline biosynthetic process"/>
    <property type="evidence" value="ECO:0007669"/>
    <property type="project" value="UniProtKB-UniRule"/>
</dbReference>
<comment type="pathway">
    <text evidence="4 7">Amino-acid biosynthesis; L-proline biosynthesis; L-proline from L-glutamate 5-semialdehyde: step 1/1.</text>
</comment>
<dbReference type="AlphaFoldDB" id="A0A9D7E105"/>
<comment type="function">
    <text evidence="4">Catalyzes the reduction of 1-pyrroline-5-carboxylate (PCA) to L-proline.</text>
</comment>
<feature type="domain" description="Pyrroline-5-carboxylate reductase dimerisation" evidence="9">
    <location>
        <begin position="159"/>
        <end position="261"/>
    </location>
</feature>
<evidence type="ECO:0000259" key="8">
    <source>
        <dbReference type="Pfam" id="PF03807"/>
    </source>
</evidence>
<dbReference type="PIRSF" id="PIRSF000193">
    <property type="entry name" value="Pyrrol-5-carb_rd"/>
    <property type="match status" value="1"/>
</dbReference>
<dbReference type="EMBL" id="JADJEV010000001">
    <property type="protein sequence ID" value="MBK6971886.1"/>
    <property type="molecule type" value="Genomic_DNA"/>
</dbReference>
<dbReference type="Pfam" id="PF14748">
    <property type="entry name" value="P5CR_dimer"/>
    <property type="match status" value="1"/>
</dbReference>
<evidence type="ECO:0000259" key="9">
    <source>
        <dbReference type="Pfam" id="PF14748"/>
    </source>
</evidence>
<sequence>MRVSFLGGGNMAAALIGGMVKRGFSAAAIQVVELVPEARARLTAQFGVRCAAVADDSALACDVLVLSVKPQQLREALLPLAGRLERQLVVSIAAGVRVADIARWLGGYRHIVRAMPNMPALVGAGVAGLCADLSVGREEREIADSVLAAVGDTVWIDDESQMDAVTAISGSGPAYVFYFIEALQAAGEGMGFAPDAARKLAIETFSGAAKLAKQSAESPAVLRGRVTSKGGTTEAALNSLDADQVAAAVSRAVAAAFERGKVLGDELGAGG</sequence>
<dbReference type="Gene3D" id="1.10.3730.10">
    <property type="entry name" value="ProC C-terminal domain-like"/>
    <property type="match status" value="1"/>
</dbReference>
<dbReference type="InterPro" id="IPR029036">
    <property type="entry name" value="P5CR_dimer"/>
</dbReference>
<dbReference type="SUPFAM" id="SSF48179">
    <property type="entry name" value="6-phosphogluconate dehydrogenase C-terminal domain-like"/>
    <property type="match status" value="1"/>
</dbReference>
<comment type="similarity">
    <text evidence="1 4 7">Belongs to the pyrroline-5-carboxylate reductase family.</text>
</comment>
<keyword evidence="2 4" id="KW-0521">NADP</keyword>
<organism evidence="10 11">
    <name type="scientific">Candidatus Methylophosphatis roskildensis</name>
    <dbReference type="NCBI Taxonomy" id="2899263"/>
    <lineage>
        <taxon>Bacteria</taxon>
        <taxon>Pseudomonadati</taxon>
        <taxon>Pseudomonadota</taxon>
        <taxon>Betaproteobacteria</taxon>
        <taxon>Nitrosomonadales</taxon>
        <taxon>Sterolibacteriaceae</taxon>
        <taxon>Candidatus Methylophosphatis</taxon>
    </lineage>
</organism>
<dbReference type="PANTHER" id="PTHR11645">
    <property type="entry name" value="PYRROLINE-5-CARBOXYLATE REDUCTASE"/>
    <property type="match status" value="1"/>
</dbReference>
<evidence type="ECO:0000256" key="3">
    <source>
        <dbReference type="ARBA" id="ARBA00023002"/>
    </source>
</evidence>
<dbReference type="PROSITE" id="PS00521">
    <property type="entry name" value="P5CR"/>
    <property type="match status" value="1"/>
</dbReference>
<evidence type="ECO:0000256" key="4">
    <source>
        <dbReference type="HAMAP-Rule" id="MF_01925"/>
    </source>
</evidence>
<dbReference type="Proteomes" id="UP000807785">
    <property type="component" value="Unassembled WGS sequence"/>
</dbReference>
<keyword evidence="4" id="KW-0963">Cytoplasm</keyword>
<dbReference type="FunFam" id="1.10.3730.10:FF:000001">
    <property type="entry name" value="Pyrroline-5-carboxylate reductase"/>
    <property type="match status" value="1"/>
</dbReference>
<dbReference type="NCBIfam" id="TIGR00112">
    <property type="entry name" value="proC"/>
    <property type="match status" value="1"/>
</dbReference>
<protein>
    <recommendedName>
        <fullName evidence="4 5">Pyrroline-5-carboxylate reductase</fullName>
        <shortName evidence="4">P5C reductase</shortName>
        <shortName evidence="4">P5CR</shortName>
        <ecNumber evidence="4 5">1.5.1.2</ecNumber>
    </recommendedName>
    <alternativeName>
        <fullName evidence="4">PCA reductase</fullName>
    </alternativeName>
</protein>
<accession>A0A9D7E105</accession>
<dbReference type="HAMAP" id="MF_01925">
    <property type="entry name" value="P5C_reductase"/>
    <property type="match status" value="1"/>
</dbReference>
<evidence type="ECO:0000256" key="6">
    <source>
        <dbReference type="PIRSR" id="PIRSR000193-1"/>
    </source>
</evidence>
<dbReference type="Gene3D" id="3.40.50.720">
    <property type="entry name" value="NAD(P)-binding Rossmann-like Domain"/>
    <property type="match status" value="1"/>
</dbReference>
<keyword evidence="4 7" id="KW-0028">Amino-acid biosynthesis</keyword>
<evidence type="ECO:0000256" key="7">
    <source>
        <dbReference type="RuleBase" id="RU003903"/>
    </source>
</evidence>
<comment type="caution">
    <text evidence="10">The sequence shown here is derived from an EMBL/GenBank/DDBJ whole genome shotgun (WGS) entry which is preliminary data.</text>
</comment>
<proteinExistence type="inferred from homology"/>
<reference evidence="10" key="1">
    <citation type="submission" date="2020-10" db="EMBL/GenBank/DDBJ databases">
        <title>Connecting structure to function with the recovery of over 1000 high-quality activated sludge metagenome-assembled genomes encoding full-length rRNA genes using long-read sequencing.</title>
        <authorList>
            <person name="Singleton C.M."/>
            <person name="Petriglieri F."/>
            <person name="Kristensen J.M."/>
            <person name="Kirkegaard R.H."/>
            <person name="Michaelsen T.Y."/>
            <person name="Andersen M.H."/>
            <person name="Karst S.M."/>
            <person name="Dueholm M.S."/>
            <person name="Nielsen P.H."/>
            <person name="Albertsen M."/>
        </authorList>
    </citation>
    <scope>NUCLEOTIDE SEQUENCE</scope>
    <source>
        <strain evidence="10">Bjer_18-Q3-R1-45_BAT3C.347</strain>
    </source>
</reference>
<dbReference type="InterPro" id="IPR000304">
    <property type="entry name" value="Pyrroline-COOH_reductase"/>
</dbReference>
<feature type="domain" description="Pyrroline-5-carboxylate reductase catalytic N-terminal" evidence="8">
    <location>
        <begin position="2"/>
        <end position="95"/>
    </location>
</feature>
<comment type="catalytic activity">
    <reaction evidence="4">
        <text>L-proline + NAD(+) = (S)-1-pyrroline-5-carboxylate + NADH + 2 H(+)</text>
        <dbReference type="Rhea" id="RHEA:14105"/>
        <dbReference type="ChEBI" id="CHEBI:15378"/>
        <dbReference type="ChEBI" id="CHEBI:17388"/>
        <dbReference type="ChEBI" id="CHEBI:57540"/>
        <dbReference type="ChEBI" id="CHEBI:57945"/>
        <dbReference type="ChEBI" id="CHEBI:60039"/>
        <dbReference type="EC" id="1.5.1.2"/>
    </reaction>
</comment>
<dbReference type="InterPro" id="IPR008927">
    <property type="entry name" value="6-PGluconate_DH-like_C_sf"/>
</dbReference>
<dbReference type="EC" id="1.5.1.2" evidence="4 5"/>
<evidence type="ECO:0000313" key="11">
    <source>
        <dbReference type="Proteomes" id="UP000807785"/>
    </source>
</evidence>